<evidence type="ECO:0000256" key="1">
    <source>
        <dbReference type="PROSITE-ProRule" id="PRU00703"/>
    </source>
</evidence>
<feature type="domain" description="CBS" evidence="3">
    <location>
        <begin position="253"/>
        <end position="310"/>
    </location>
</feature>
<keyword evidence="1" id="KW-0129">CBS domain</keyword>
<proteinExistence type="predicted"/>
<dbReference type="InterPro" id="IPR058581">
    <property type="entry name" value="TM_HPP"/>
</dbReference>
<feature type="transmembrane region" description="Helical" evidence="2">
    <location>
        <begin position="106"/>
        <end position="126"/>
    </location>
</feature>
<name>A0ABQ3GXS1_9NEIS</name>
<feature type="domain" description="CBS" evidence="3">
    <location>
        <begin position="326"/>
        <end position="382"/>
    </location>
</feature>
<dbReference type="PANTHER" id="PTHR33741:SF5">
    <property type="entry name" value="TRANSMEMBRANE PROTEIN DDB_G0269096-RELATED"/>
    <property type="match status" value="1"/>
</dbReference>
<evidence type="ECO:0000256" key="2">
    <source>
        <dbReference type="SAM" id="Phobius"/>
    </source>
</evidence>
<comment type="caution">
    <text evidence="4">The sequence shown here is derived from an EMBL/GenBank/DDBJ whole genome shotgun (WGS) entry which is preliminary data.</text>
</comment>
<keyword evidence="2" id="KW-1133">Transmembrane helix</keyword>
<dbReference type="InterPro" id="IPR000644">
    <property type="entry name" value="CBS_dom"/>
</dbReference>
<gene>
    <name evidence="4" type="ORF">GCM10007350_06340</name>
</gene>
<dbReference type="Proteomes" id="UP000604737">
    <property type="component" value="Unassembled WGS sequence"/>
</dbReference>
<dbReference type="PROSITE" id="PS51371">
    <property type="entry name" value="CBS"/>
    <property type="match status" value="2"/>
</dbReference>
<dbReference type="InterPro" id="IPR046342">
    <property type="entry name" value="CBS_dom_sf"/>
</dbReference>
<evidence type="ECO:0000313" key="5">
    <source>
        <dbReference type="Proteomes" id="UP000604737"/>
    </source>
</evidence>
<sequence length="386" mass="41069">MKTLLDPARWPRRLSRFVPPPPTVGHLERWRAVGFALLAILICGLATHLLLGPALLPWLVASMGAASVIIFAMPSSPVGQPWALIGGQVLSALIGVASLRWLGPWLPLEFVAALAVALSIAAMLYARCLHPPGGATALTAVLGGDAVTHLGFGFVWMPVLVNALILLAVALIANNSVRGRRYPLARVQDNPHGTRDPLPTARVGLREDDLTAAMRELGEMVDVSAEELGNIVARAERHANARQWHDIDCGQLMSRDLVTVPTGAPASEGWALLRRHRIGALPVIEPGTGRVAGILALVDFLKHVEADTAMALPQHRDPALTVDALMSRNTVTVRQTTAVSELVPLMADRGLHRLPVVDADGRLVGMVTQSDLIAALSHQGAMTAAS</sequence>
<feature type="transmembrane region" description="Helical" evidence="2">
    <location>
        <begin position="146"/>
        <end position="173"/>
    </location>
</feature>
<dbReference type="EMBL" id="BMYO01000002">
    <property type="protein sequence ID" value="GHD57697.1"/>
    <property type="molecule type" value="Genomic_DNA"/>
</dbReference>
<dbReference type="InterPro" id="IPR007065">
    <property type="entry name" value="HPP"/>
</dbReference>
<dbReference type="RefSeq" id="WP_189458716.1">
    <property type="nucleotide sequence ID" value="NZ_BMYO01000002.1"/>
</dbReference>
<feature type="transmembrane region" description="Helical" evidence="2">
    <location>
        <begin position="58"/>
        <end position="76"/>
    </location>
</feature>
<dbReference type="PANTHER" id="PTHR33741">
    <property type="entry name" value="TRANSMEMBRANE PROTEIN DDB_G0269096-RELATED"/>
    <property type="match status" value="1"/>
</dbReference>
<feature type="transmembrane region" description="Helical" evidence="2">
    <location>
        <begin position="30"/>
        <end position="51"/>
    </location>
</feature>
<dbReference type="SMART" id="SM00116">
    <property type="entry name" value="CBS"/>
    <property type="match status" value="2"/>
</dbReference>
<dbReference type="SUPFAM" id="SSF54631">
    <property type="entry name" value="CBS-domain pair"/>
    <property type="match status" value="1"/>
</dbReference>
<evidence type="ECO:0000313" key="4">
    <source>
        <dbReference type="EMBL" id="GHD57697.1"/>
    </source>
</evidence>
<accession>A0ABQ3GXS1</accession>
<dbReference type="Gene3D" id="3.10.580.10">
    <property type="entry name" value="CBS-domain"/>
    <property type="match status" value="1"/>
</dbReference>
<keyword evidence="2" id="KW-0472">Membrane</keyword>
<keyword evidence="5" id="KW-1185">Reference proteome</keyword>
<protein>
    <submittedName>
        <fullName evidence="4">Membrane protein</fullName>
    </submittedName>
</protein>
<organism evidence="4 5">
    <name type="scientific">Jeongeupia chitinilytica</name>
    <dbReference type="NCBI Taxonomy" id="1041641"/>
    <lineage>
        <taxon>Bacteria</taxon>
        <taxon>Pseudomonadati</taxon>
        <taxon>Pseudomonadota</taxon>
        <taxon>Betaproteobacteria</taxon>
        <taxon>Neisseriales</taxon>
        <taxon>Chitinibacteraceae</taxon>
        <taxon>Jeongeupia</taxon>
    </lineage>
</organism>
<evidence type="ECO:0000259" key="3">
    <source>
        <dbReference type="PROSITE" id="PS51371"/>
    </source>
</evidence>
<dbReference type="Pfam" id="PF04982">
    <property type="entry name" value="TM_HPP"/>
    <property type="match status" value="1"/>
</dbReference>
<reference evidence="5" key="1">
    <citation type="journal article" date="2019" name="Int. J. Syst. Evol. Microbiol.">
        <title>The Global Catalogue of Microorganisms (GCM) 10K type strain sequencing project: providing services to taxonomists for standard genome sequencing and annotation.</title>
        <authorList>
            <consortium name="The Broad Institute Genomics Platform"/>
            <consortium name="The Broad Institute Genome Sequencing Center for Infectious Disease"/>
            <person name="Wu L."/>
            <person name="Ma J."/>
        </authorList>
    </citation>
    <scope>NUCLEOTIDE SEQUENCE [LARGE SCALE GENOMIC DNA]</scope>
    <source>
        <strain evidence="5">KCTC 23701</strain>
    </source>
</reference>
<keyword evidence="2" id="KW-0812">Transmembrane</keyword>
<dbReference type="CDD" id="cd04600">
    <property type="entry name" value="CBS_pair_HPP_assoc"/>
    <property type="match status" value="1"/>
</dbReference>
<feature type="transmembrane region" description="Helical" evidence="2">
    <location>
        <begin position="82"/>
        <end position="99"/>
    </location>
</feature>
<dbReference type="Pfam" id="PF00571">
    <property type="entry name" value="CBS"/>
    <property type="match status" value="2"/>
</dbReference>